<dbReference type="OrthoDB" id="4489171at2759"/>
<dbReference type="InterPro" id="IPR003903">
    <property type="entry name" value="UIM_dom"/>
</dbReference>
<feature type="region of interest" description="Disordered" evidence="2">
    <location>
        <begin position="737"/>
        <end position="759"/>
    </location>
</feature>
<feature type="compositionally biased region" description="Low complexity" evidence="2">
    <location>
        <begin position="94"/>
        <end position="110"/>
    </location>
</feature>
<protein>
    <submittedName>
        <fullName evidence="3">7c5d3d64-7729-45f9-95a0-73698a847879</fullName>
    </submittedName>
</protein>
<organism evidence="3 4">
    <name type="scientific">Sclerotinia trifoliorum</name>
    <dbReference type="NCBI Taxonomy" id="28548"/>
    <lineage>
        <taxon>Eukaryota</taxon>
        <taxon>Fungi</taxon>
        <taxon>Dikarya</taxon>
        <taxon>Ascomycota</taxon>
        <taxon>Pezizomycotina</taxon>
        <taxon>Leotiomycetes</taxon>
        <taxon>Helotiales</taxon>
        <taxon>Sclerotiniaceae</taxon>
        <taxon>Sclerotinia</taxon>
    </lineage>
</organism>
<name>A0A8H2VMB5_9HELO</name>
<feature type="region of interest" description="Disordered" evidence="2">
    <location>
        <begin position="47"/>
        <end position="120"/>
    </location>
</feature>
<dbReference type="GO" id="GO:0016579">
    <property type="term" value="P:protein deubiquitination"/>
    <property type="evidence" value="ECO:0007669"/>
    <property type="project" value="TreeGrafter"/>
</dbReference>
<dbReference type="Pfam" id="PF14555">
    <property type="entry name" value="UBA_4"/>
    <property type="match status" value="1"/>
</dbReference>
<gene>
    <name evidence="3" type="ORF">SCLTRI_LOCUS647</name>
</gene>
<dbReference type="GO" id="GO:0005634">
    <property type="term" value="C:nucleus"/>
    <property type="evidence" value="ECO:0007669"/>
    <property type="project" value="TreeGrafter"/>
</dbReference>
<feature type="compositionally biased region" description="Basic and acidic residues" evidence="2">
    <location>
        <begin position="62"/>
        <end position="71"/>
    </location>
</feature>
<feature type="compositionally biased region" description="Polar residues" evidence="2">
    <location>
        <begin position="51"/>
        <end position="61"/>
    </location>
</feature>
<dbReference type="GO" id="GO:0005829">
    <property type="term" value="C:cytosol"/>
    <property type="evidence" value="ECO:0007669"/>
    <property type="project" value="TreeGrafter"/>
</dbReference>
<dbReference type="InterPro" id="IPR055335">
    <property type="entry name" value="Ucp6/RUP1"/>
</dbReference>
<dbReference type="PANTHER" id="PTHR39597:SF1">
    <property type="entry name" value="UBA DOMAIN-CONTAINING PROTEIN RUP1"/>
    <property type="match status" value="1"/>
</dbReference>
<keyword evidence="1" id="KW-0175">Coiled coil</keyword>
<proteinExistence type="predicted"/>
<dbReference type="Proteomes" id="UP000624404">
    <property type="component" value="Unassembled WGS sequence"/>
</dbReference>
<comment type="caution">
    <text evidence="3">The sequence shown here is derived from an EMBL/GenBank/DDBJ whole genome shotgun (WGS) entry which is preliminary data.</text>
</comment>
<feature type="coiled-coil region" evidence="1">
    <location>
        <begin position="508"/>
        <end position="546"/>
    </location>
</feature>
<feature type="compositionally biased region" description="Polar residues" evidence="2">
    <location>
        <begin position="697"/>
        <end position="708"/>
    </location>
</feature>
<evidence type="ECO:0000313" key="4">
    <source>
        <dbReference type="Proteomes" id="UP000624404"/>
    </source>
</evidence>
<accession>A0A8H2VMB5</accession>
<reference evidence="3" key="1">
    <citation type="submission" date="2020-10" db="EMBL/GenBank/DDBJ databases">
        <authorList>
            <person name="Kusch S."/>
        </authorList>
    </citation>
    <scope>NUCLEOTIDE SEQUENCE</scope>
    <source>
        <strain evidence="3">SwB9</strain>
    </source>
</reference>
<sequence length="817" mass="92052">MAAQPTAQDVQAFLDMTGQIDRQEAILRLKGNNNNVQQAINEYYDDLETGRNPNRYTWDDSQFNRDREGGGDQHGISFAVQGPDDFGSYSHFESAAPSRPPSRTSNNKSPLSKVVDLTTDNDSTTTFSQYVDNDDKELQQALAASMADSRLPPQQSGVVGTDKPYFGPAMRTDYGDNWAMVPISTVKEIYIDPEPTDRIRDLENKVPAFLKPTGESHRLGAVLTIFYNIPLAREIFLRRDHVETHYPYEAGWWNGRPIERPIASFQEDPYLVADDRRFGQEVQKVMAFLDKTERSYGSPDVITTLPYMQQHGGNDVESEFFMSFNRLLQGTDLSKHLFSSGVLGSDPDPDDTDTEFAIFELQLPSKDSLCENLYDVADEALWSNFPLVLAKSPYLGHLGDMITFRLRGDKQSDQKSIDVPLVWYPDRYLEVAVKDALNMRTRKQNLELQIADISRNERQLTWTIHNGKTLLVEDVMKMSLNHDQNELPLGDNNMDNLASDNHTGRSKNADLSEKLKKLMDDVNAKLKRLQDQKEKAKEAWRELSKLYTDPAKTSQRLHRYTLRGISLSKETTYICTRIEPDLIDMGLSDDERVPPSDGQWWRINYSSWSPPQITVEKTTSEKVIEAFKGENDTAILVYASDEAMEMTAGVTPHPLQAFVRADNIAFREELSSTPFDNPDELQFSPRSPGKRKRDQPSSRSHSASNGQRNGVAKEASDNESTVTVSASVALQNRLGQSDEVIMGVDPYPEGKTQEMQERSGSGLLQNFTSNSIEKGVANDDMEIEDLETDDIQGEEQDISANNQKDGGATIKRVGFVQ</sequence>
<dbReference type="PANTHER" id="PTHR39597">
    <property type="entry name" value="UBA DOMAIN-CONTAINING PROTEIN RUP1"/>
    <property type="match status" value="1"/>
</dbReference>
<keyword evidence="4" id="KW-1185">Reference proteome</keyword>
<evidence type="ECO:0000256" key="1">
    <source>
        <dbReference type="SAM" id="Coils"/>
    </source>
</evidence>
<evidence type="ECO:0000313" key="3">
    <source>
        <dbReference type="EMBL" id="CAD6440015.1"/>
    </source>
</evidence>
<dbReference type="EMBL" id="CAJHIA010000002">
    <property type="protein sequence ID" value="CAD6440015.1"/>
    <property type="molecule type" value="Genomic_DNA"/>
</dbReference>
<dbReference type="PROSITE" id="PS50330">
    <property type="entry name" value="UIM"/>
    <property type="match status" value="1"/>
</dbReference>
<feature type="region of interest" description="Disordered" evidence="2">
    <location>
        <begin position="793"/>
        <end position="817"/>
    </location>
</feature>
<evidence type="ECO:0000256" key="2">
    <source>
        <dbReference type="SAM" id="MobiDB-lite"/>
    </source>
</evidence>
<feature type="region of interest" description="Disordered" evidence="2">
    <location>
        <begin position="670"/>
        <end position="724"/>
    </location>
</feature>
<dbReference type="AlphaFoldDB" id="A0A8H2VMB5"/>